<evidence type="ECO:0000256" key="7">
    <source>
        <dbReference type="SAM" id="MobiDB-lite"/>
    </source>
</evidence>
<keyword evidence="5" id="KW-0378">Hydrolase</keyword>
<evidence type="ECO:0000313" key="11">
    <source>
        <dbReference type="Proteomes" id="UP000193648"/>
    </source>
</evidence>
<proteinExistence type="predicted"/>
<comment type="cofactor">
    <cofactor evidence="1">
        <name>Mg(2+)</name>
        <dbReference type="ChEBI" id="CHEBI:18420"/>
    </cofactor>
</comment>
<dbReference type="STRING" id="64571.A0A1Y2GFW3"/>
<organism evidence="10 11">
    <name type="scientific">Lobosporangium transversale</name>
    <dbReference type="NCBI Taxonomy" id="64571"/>
    <lineage>
        <taxon>Eukaryota</taxon>
        <taxon>Fungi</taxon>
        <taxon>Fungi incertae sedis</taxon>
        <taxon>Mucoromycota</taxon>
        <taxon>Mortierellomycotina</taxon>
        <taxon>Mortierellomycetes</taxon>
        <taxon>Mortierellales</taxon>
        <taxon>Mortierellaceae</taxon>
        <taxon>Lobosporangium</taxon>
    </lineage>
</organism>
<dbReference type="Proteomes" id="UP000193648">
    <property type="component" value="Unassembled WGS sequence"/>
</dbReference>
<evidence type="ECO:0000256" key="1">
    <source>
        <dbReference type="ARBA" id="ARBA00001946"/>
    </source>
</evidence>
<dbReference type="PANTHER" id="PTHR11081">
    <property type="entry name" value="FLAP ENDONUCLEASE FAMILY MEMBER"/>
    <property type="match status" value="1"/>
</dbReference>
<keyword evidence="6" id="KW-0460">Magnesium</keyword>
<reference evidence="10 11" key="1">
    <citation type="submission" date="2016-07" db="EMBL/GenBank/DDBJ databases">
        <title>Pervasive Adenine N6-methylation of Active Genes in Fungi.</title>
        <authorList>
            <consortium name="DOE Joint Genome Institute"/>
            <person name="Mondo S.J."/>
            <person name="Dannebaum R.O."/>
            <person name="Kuo R.C."/>
            <person name="Labutti K."/>
            <person name="Haridas S."/>
            <person name="Kuo A."/>
            <person name="Salamov A."/>
            <person name="Ahrendt S.R."/>
            <person name="Lipzen A."/>
            <person name="Sullivan W."/>
            <person name="Andreopoulos W.B."/>
            <person name="Clum A."/>
            <person name="Lindquist E."/>
            <person name="Daum C."/>
            <person name="Ramamoorthy G.K."/>
            <person name="Gryganskyi A."/>
            <person name="Culley D."/>
            <person name="Magnuson J.K."/>
            <person name="James T.Y."/>
            <person name="O'Malley M.A."/>
            <person name="Stajich J.E."/>
            <person name="Spatafora J.W."/>
            <person name="Visel A."/>
            <person name="Grigoriev I.V."/>
        </authorList>
    </citation>
    <scope>NUCLEOTIDE SEQUENCE [LARGE SCALE GENOMIC DNA]</scope>
    <source>
        <strain evidence="10 11">NRRL 3116</strain>
    </source>
</reference>
<feature type="region of interest" description="Disordered" evidence="7">
    <location>
        <begin position="745"/>
        <end position="783"/>
    </location>
</feature>
<keyword evidence="4" id="KW-0255">Endonuclease</keyword>
<dbReference type="InterPro" id="IPR006084">
    <property type="entry name" value="XPG/Rad2"/>
</dbReference>
<name>A0A1Y2GFW3_9FUNG</name>
<feature type="region of interest" description="Disordered" evidence="7">
    <location>
        <begin position="292"/>
        <end position="317"/>
    </location>
</feature>
<dbReference type="GO" id="GO:0006281">
    <property type="term" value="P:DNA repair"/>
    <property type="evidence" value="ECO:0007669"/>
    <property type="project" value="UniProtKB-ARBA"/>
</dbReference>
<gene>
    <name evidence="10" type="ORF">BCR41DRAFT_424050</name>
</gene>
<evidence type="ECO:0000313" key="10">
    <source>
        <dbReference type="EMBL" id="ORZ09697.1"/>
    </source>
</evidence>
<dbReference type="GO" id="GO:0003677">
    <property type="term" value="F:DNA binding"/>
    <property type="evidence" value="ECO:0007669"/>
    <property type="project" value="InterPro"/>
</dbReference>
<dbReference type="EMBL" id="MCFF01000033">
    <property type="protein sequence ID" value="ORZ09697.1"/>
    <property type="molecule type" value="Genomic_DNA"/>
</dbReference>
<evidence type="ECO:0000259" key="8">
    <source>
        <dbReference type="SMART" id="SM00484"/>
    </source>
</evidence>
<evidence type="ECO:0000256" key="6">
    <source>
        <dbReference type="ARBA" id="ARBA00022842"/>
    </source>
</evidence>
<dbReference type="Gene3D" id="1.10.150.20">
    <property type="entry name" value="5' to 3' exonuclease, C-terminal subdomain"/>
    <property type="match status" value="1"/>
</dbReference>
<feature type="compositionally biased region" description="Polar residues" evidence="7">
    <location>
        <begin position="745"/>
        <end position="760"/>
    </location>
</feature>
<dbReference type="InterPro" id="IPR006086">
    <property type="entry name" value="XPG-I_dom"/>
</dbReference>
<dbReference type="SMART" id="SM00279">
    <property type="entry name" value="HhH2"/>
    <property type="match status" value="1"/>
</dbReference>
<keyword evidence="11" id="KW-1185">Reference proteome</keyword>
<dbReference type="Pfam" id="PF00752">
    <property type="entry name" value="XPG_N"/>
    <property type="match status" value="1"/>
</dbReference>
<dbReference type="SUPFAM" id="SSF88723">
    <property type="entry name" value="PIN domain-like"/>
    <property type="match status" value="1"/>
</dbReference>
<keyword evidence="3" id="KW-0479">Metal-binding</keyword>
<sequence length="783" mass="87528">MGVKGLTALLERLAPHSVGRYHISRYKGKTLAVDVSCYLNRFIYGLDPHPARVQRGVYKLCVYLQIHGIKPIFVFDGPDRIVEKQREIQRRAQMKQKVERSFKLEKVRKSRLKGLKGPAKLLQAITPERASSILQGLKPQKTPLHENQYNQKEVMRQLPLEEVILSLPIPPLAMAKNSNEALREYGLLPAQSQSTLSNPSSLPDIFNVHSENLENDPSWHIPEFTEEDLRKLDSHLAHFEGLLAHDAIILGDSITEHENDQTDSFASDLDTLGQLELNFETTRGLDVMHDLADTSNEDNNTAQDTRDAGGPQPLVPTQAPIEELPPISQLSVKEIFDFADLFGPLSEAEIHKKIHEGLLKYVENMESSLNISSTEELVQYSTKRQKALDELEHKLVKDIKEALLFQDKRKTDPPISQIPLIMDKSVKNEDGSTSLLPDSKSRLISSGTLQEESSRSDRANLFEGDIERLDGKESLTSDLEPIIGEPLMENLTADEQAVWPSEPTGMLCETDDLEDTTKVDETLSETRQDLPSTIKEVLSSHQTLFMTLERRTLRVTWPLVASCQLLLQAMGQPVIQAEGAEAEAICAQLTTQGWADASVSEDTDTAVFGNGILLRQVAPGSAKDIIEINPRVAHESLGINRDAFRDLCILCGTDFSGTIEGIGPNRAVKLIQYYGSIESIMANAEYKPRPDFFYDRARRVFDRVPVIPQGPESYQAKSEQLSLLQELLSKYEIDPDEVKRDLLNESSTEMLENGTSSNDSGLRRPPMSCVLGADPFKESESVF</sequence>
<dbReference type="GO" id="GO:0017108">
    <property type="term" value="F:5'-flap endonuclease activity"/>
    <property type="evidence" value="ECO:0007669"/>
    <property type="project" value="TreeGrafter"/>
</dbReference>
<dbReference type="SMART" id="SM00485">
    <property type="entry name" value="XPGN"/>
    <property type="match status" value="1"/>
</dbReference>
<dbReference type="GeneID" id="33572207"/>
<feature type="domain" description="XPG N-terminal" evidence="9">
    <location>
        <begin position="1"/>
        <end position="98"/>
    </location>
</feature>
<evidence type="ECO:0000256" key="3">
    <source>
        <dbReference type="ARBA" id="ARBA00022723"/>
    </source>
</evidence>
<dbReference type="RefSeq" id="XP_021878967.1">
    <property type="nucleotide sequence ID" value="XM_022030365.1"/>
</dbReference>
<evidence type="ECO:0008006" key="12">
    <source>
        <dbReference type="Google" id="ProtNLM"/>
    </source>
</evidence>
<dbReference type="GO" id="GO:0046872">
    <property type="term" value="F:metal ion binding"/>
    <property type="evidence" value="ECO:0007669"/>
    <property type="project" value="UniProtKB-KW"/>
</dbReference>
<dbReference type="Gene3D" id="3.40.50.1010">
    <property type="entry name" value="5'-nuclease"/>
    <property type="match status" value="2"/>
</dbReference>
<evidence type="ECO:0000259" key="9">
    <source>
        <dbReference type="SMART" id="SM00485"/>
    </source>
</evidence>
<dbReference type="InterPro" id="IPR029060">
    <property type="entry name" value="PIN-like_dom_sf"/>
</dbReference>
<dbReference type="InterPro" id="IPR006085">
    <property type="entry name" value="XPG_DNA_repair_N"/>
</dbReference>
<keyword evidence="2" id="KW-0540">Nuclease</keyword>
<dbReference type="InParanoid" id="A0A1Y2GFW3"/>
<dbReference type="InterPro" id="IPR036279">
    <property type="entry name" value="5-3_exonuclease_C_sf"/>
</dbReference>
<protein>
    <recommendedName>
        <fullName evidence="12">PIN domain-like protein</fullName>
    </recommendedName>
</protein>
<accession>A0A1Y2GFW3</accession>
<dbReference type="PANTHER" id="PTHR11081:SF9">
    <property type="entry name" value="FLAP ENDONUCLEASE 1"/>
    <property type="match status" value="1"/>
</dbReference>
<dbReference type="Pfam" id="PF00867">
    <property type="entry name" value="XPG_I"/>
    <property type="match status" value="1"/>
</dbReference>
<dbReference type="SUPFAM" id="SSF47807">
    <property type="entry name" value="5' to 3' exonuclease, C-terminal subdomain"/>
    <property type="match status" value="1"/>
</dbReference>
<feature type="domain" description="XPG-I" evidence="8">
    <location>
        <begin position="568"/>
        <end position="639"/>
    </location>
</feature>
<dbReference type="OrthoDB" id="31113at2759"/>
<comment type="caution">
    <text evidence="10">The sequence shown here is derived from an EMBL/GenBank/DDBJ whole genome shotgun (WGS) entry which is preliminary data.</text>
</comment>
<dbReference type="AlphaFoldDB" id="A0A1Y2GFW3"/>
<evidence type="ECO:0000256" key="4">
    <source>
        <dbReference type="ARBA" id="ARBA00022759"/>
    </source>
</evidence>
<dbReference type="SMART" id="SM00484">
    <property type="entry name" value="XPGI"/>
    <property type="match status" value="1"/>
</dbReference>
<evidence type="ECO:0000256" key="2">
    <source>
        <dbReference type="ARBA" id="ARBA00022722"/>
    </source>
</evidence>
<dbReference type="InterPro" id="IPR008918">
    <property type="entry name" value="HhH2"/>
</dbReference>
<evidence type="ECO:0000256" key="5">
    <source>
        <dbReference type="ARBA" id="ARBA00022801"/>
    </source>
</evidence>
<dbReference type="PRINTS" id="PR00853">
    <property type="entry name" value="XPGRADSUPER"/>
</dbReference>
<feature type="compositionally biased region" description="Polar residues" evidence="7">
    <location>
        <begin position="293"/>
        <end position="303"/>
    </location>
</feature>